<feature type="compositionally biased region" description="Polar residues" evidence="1">
    <location>
        <begin position="48"/>
        <end position="77"/>
    </location>
</feature>
<dbReference type="Proteomes" id="UP000298860">
    <property type="component" value="Unassembled WGS sequence"/>
</dbReference>
<proteinExistence type="predicted"/>
<name>A0A4D4IWZ6_9PSEU</name>
<feature type="region of interest" description="Disordered" evidence="1">
    <location>
        <begin position="48"/>
        <end position="78"/>
    </location>
</feature>
<gene>
    <name evidence="2" type="ORF">GTS_03540</name>
</gene>
<evidence type="ECO:0000313" key="3">
    <source>
        <dbReference type="Proteomes" id="UP000298860"/>
    </source>
</evidence>
<sequence length="95" mass="10316">MYFRGPDHRAPRNKRKQREVPMDRTFSVLEAQEIELLPHRVALATISGSGSSNTVTQDVSPTISPMQSITTGGSDTGASAEHVTAVQMVTLNVHL</sequence>
<dbReference type="EMBL" id="BJFL01000001">
    <property type="protein sequence ID" value="GDY28721.1"/>
    <property type="molecule type" value="Genomic_DNA"/>
</dbReference>
<keyword evidence="3" id="KW-1185">Reference proteome</keyword>
<organism evidence="2 3">
    <name type="scientific">Gandjariella thermophila</name>
    <dbReference type="NCBI Taxonomy" id="1931992"/>
    <lineage>
        <taxon>Bacteria</taxon>
        <taxon>Bacillati</taxon>
        <taxon>Actinomycetota</taxon>
        <taxon>Actinomycetes</taxon>
        <taxon>Pseudonocardiales</taxon>
        <taxon>Pseudonocardiaceae</taxon>
        <taxon>Gandjariella</taxon>
    </lineage>
</organism>
<protein>
    <submittedName>
        <fullName evidence="2">Uncharacterized protein</fullName>
    </submittedName>
</protein>
<accession>A0A4D4IWZ6</accession>
<comment type="caution">
    <text evidence="2">The sequence shown here is derived from an EMBL/GenBank/DDBJ whole genome shotgun (WGS) entry which is preliminary data.</text>
</comment>
<evidence type="ECO:0000256" key="1">
    <source>
        <dbReference type="SAM" id="MobiDB-lite"/>
    </source>
</evidence>
<dbReference type="AlphaFoldDB" id="A0A4D4IWZ6"/>
<evidence type="ECO:0000313" key="2">
    <source>
        <dbReference type="EMBL" id="GDY28721.1"/>
    </source>
</evidence>
<reference evidence="3" key="1">
    <citation type="submission" date="2019-04" db="EMBL/GenBank/DDBJ databases">
        <title>Draft genome sequence of Pseudonocardiaceae bacterium SL3-2-4.</title>
        <authorList>
            <person name="Ningsih F."/>
            <person name="Yokota A."/>
            <person name="Sakai Y."/>
            <person name="Nanatani K."/>
            <person name="Yabe S."/>
            <person name="Oetari A."/>
            <person name="Sjamsuridzal W."/>
        </authorList>
    </citation>
    <scope>NUCLEOTIDE SEQUENCE [LARGE SCALE GENOMIC DNA]</scope>
    <source>
        <strain evidence="3">SL3-2-4</strain>
    </source>
</reference>